<sequence>MSEDDLVPVDYAKNLFNLHGRTAVVTGGGSGLGAAIAIGYAQVGVKVALLDVNEQGMKATQAIIESQGGIAKSFTCDVTSKENLQSVSDQIVTEFSSADILVNSAGSAFRCPAEDFPEDKLDFILNLNLKGTYLAGQVFGNVMLKQGKGSIINIASIGGFNAYPLASAYLASKGGVVQLTKSFALEWGSRGVRVNGIGPTLMDSPLTKAGAATSSITADFIKSRMLRDRLGLPRELVGAAIFLGSDASLLVNGHTIMCDDGYLIA</sequence>
<dbReference type="AlphaFoldDB" id="A0A6J7CFN5"/>
<dbReference type="EMBL" id="CAFBLH010000001">
    <property type="protein sequence ID" value="CAB4855608.1"/>
    <property type="molecule type" value="Genomic_DNA"/>
</dbReference>
<dbReference type="PRINTS" id="PR00080">
    <property type="entry name" value="SDRFAMILY"/>
</dbReference>
<protein>
    <submittedName>
        <fullName evidence="3">Unannotated protein</fullName>
    </submittedName>
</protein>
<name>A0A6J7CFN5_9ZZZZ</name>
<dbReference type="Gene3D" id="3.40.50.720">
    <property type="entry name" value="NAD(P)-binding Rossmann-like Domain"/>
    <property type="match status" value="1"/>
</dbReference>
<dbReference type="InterPro" id="IPR002347">
    <property type="entry name" value="SDR_fam"/>
</dbReference>
<dbReference type="PANTHER" id="PTHR42760">
    <property type="entry name" value="SHORT-CHAIN DEHYDROGENASES/REDUCTASES FAMILY MEMBER"/>
    <property type="match status" value="1"/>
</dbReference>
<reference evidence="3" key="1">
    <citation type="submission" date="2020-05" db="EMBL/GenBank/DDBJ databases">
        <authorList>
            <person name="Chiriac C."/>
            <person name="Salcher M."/>
            <person name="Ghai R."/>
            <person name="Kavagutti S V."/>
        </authorList>
    </citation>
    <scope>NUCLEOTIDE SEQUENCE</scope>
</reference>
<evidence type="ECO:0000256" key="2">
    <source>
        <dbReference type="ARBA" id="ARBA00023002"/>
    </source>
</evidence>
<dbReference type="InterPro" id="IPR036291">
    <property type="entry name" value="NAD(P)-bd_dom_sf"/>
</dbReference>
<dbReference type="PRINTS" id="PR00081">
    <property type="entry name" value="GDHRDH"/>
</dbReference>
<comment type="similarity">
    <text evidence="1">Belongs to the short-chain dehydrogenases/reductases (SDR) family.</text>
</comment>
<organism evidence="3">
    <name type="scientific">freshwater metagenome</name>
    <dbReference type="NCBI Taxonomy" id="449393"/>
    <lineage>
        <taxon>unclassified sequences</taxon>
        <taxon>metagenomes</taxon>
        <taxon>ecological metagenomes</taxon>
    </lineage>
</organism>
<dbReference type="SUPFAM" id="SSF51735">
    <property type="entry name" value="NAD(P)-binding Rossmann-fold domains"/>
    <property type="match status" value="1"/>
</dbReference>
<evidence type="ECO:0000313" key="3">
    <source>
        <dbReference type="EMBL" id="CAB4855608.1"/>
    </source>
</evidence>
<dbReference type="GO" id="GO:0016616">
    <property type="term" value="F:oxidoreductase activity, acting on the CH-OH group of donors, NAD or NADP as acceptor"/>
    <property type="evidence" value="ECO:0007669"/>
    <property type="project" value="TreeGrafter"/>
</dbReference>
<proteinExistence type="inferred from homology"/>
<evidence type="ECO:0000256" key="1">
    <source>
        <dbReference type="ARBA" id="ARBA00006484"/>
    </source>
</evidence>
<dbReference type="Pfam" id="PF13561">
    <property type="entry name" value="adh_short_C2"/>
    <property type="match status" value="1"/>
</dbReference>
<accession>A0A6J7CFN5</accession>
<dbReference type="PANTHER" id="PTHR42760:SF115">
    <property type="entry name" value="3-OXOACYL-[ACYL-CARRIER-PROTEIN] REDUCTASE FABG"/>
    <property type="match status" value="1"/>
</dbReference>
<gene>
    <name evidence="3" type="ORF">UFOPK3342_00083</name>
</gene>
<keyword evidence="2" id="KW-0560">Oxidoreductase</keyword>
<dbReference type="FunFam" id="3.40.50.720:FF:000084">
    <property type="entry name" value="Short-chain dehydrogenase reductase"/>
    <property type="match status" value="1"/>
</dbReference>